<reference evidence="1 2" key="1">
    <citation type="submission" date="2019-05" db="EMBL/GenBank/DDBJ databases">
        <title>Another draft genome of Portunus trituberculatus and its Hox gene families provides insights of decapod evolution.</title>
        <authorList>
            <person name="Jeong J.-H."/>
            <person name="Song I."/>
            <person name="Kim S."/>
            <person name="Choi T."/>
            <person name="Kim D."/>
            <person name="Ryu S."/>
            <person name="Kim W."/>
        </authorList>
    </citation>
    <scope>NUCLEOTIDE SEQUENCE [LARGE SCALE GENOMIC DNA]</scope>
    <source>
        <tissue evidence="1">Muscle</tissue>
    </source>
</reference>
<name>A0A5B7IDG5_PORTR</name>
<protein>
    <submittedName>
        <fullName evidence="1">Uncharacterized protein</fullName>
    </submittedName>
</protein>
<keyword evidence="2" id="KW-1185">Reference proteome</keyword>
<evidence type="ECO:0000313" key="2">
    <source>
        <dbReference type="Proteomes" id="UP000324222"/>
    </source>
</evidence>
<dbReference type="EMBL" id="VSRR010053674">
    <property type="protein sequence ID" value="MPC80313.1"/>
    <property type="molecule type" value="Genomic_DNA"/>
</dbReference>
<proteinExistence type="predicted"/>
<comment type="caution">
    <text evidence="1">The sequence shown here is derived from an EMBL/GenBank/DDBJ whole genome shotgun (WGS) entry which is preliminary data.</text>
</comment>
<dbReference type="AlphaFoldDB" id="A0A5B7IDG5"/>
<evidence type="ECO:0000313" key="1">
    <source>
        <dbReference type="EMBL" id="MPC80313.1"/>
    </source>
</evidence>
<sequence length="71" mass="8031">MRLAVHSVYTVVRMWRGGAGEACTITTELREGAIFHTSTCVVKGNVLRDVFINDRIKRGCQRFAFRMTALL</sequence>
<dbReference type="Proteomes" id="UP000324222">
    <property type="component" value="Unassembled WGS sequence"/>
</dbReference>
<accession>A0A5B7IDG5</accession>
<gene>
    <name evidence="1" type="ORF">E2C01_074890</name>
</gene>
<organism evidence="1 2">
    <name type="scientific">Portunus trituberculatus</name>
    <name type="common">Swimming crab</name>
    <name type="synonym">Neptunus trituberculatus</name>
    <dbReference type="NCBI Taxonomy" id="210409"/>
    <lineage>
        <taxon>Eukaryota</taxon>
        <taxon>Metazoa</taxon>
        <taxon>Ecdysozoa</taxon>
        <taxon>Arthropoda</taxon>
        <taxon>Crustacea</taxon>
        <taxon>Multicrustacea</taxon>
        <taxon>Malacostraca</taxon>
        <taxon>Eumalacostraca</taxon>
        <taxon>Eucarida</taxon>
        <taxon>Decapoda</taxon>
        <taxon>Pleocyemata</taxon>
        <taxon>Brachyura</taxon>
        <taxon>Eubrachyura</taxon>
        <taxon>Portunoidea</taxon>
        <taxon>Portunidae</taxon>
        <taxon>Portuninae</taxon>
        <taxon>Portunus</taxon>
    </lineage>
</organism>